<dbReference type="PROSITE" id="PS51257">
    <property type="entry name" value="PROKAR_LIPOPROTEIN"/>
    <property type="match status" value="1"/>
</dbReference>
<proteinExistence type="predicted"/>
<protein>
    <submittedName>
        <fullName evidence="1">Uncharacterized protein</fullName>
    </submittedName>
</protein>
<gene>
    <name evidence="1" type="ORF">FNK824_LOCUS33827</name>
</gene>
<dbReference type="Proteomes" id="UP000663874">
    <property type="component" value="Unassembled WGS sequence"/>
</dbReference>
<accession>A0A819YEN3</accession>
<sequence>MQNDIRNICPFLNLCSAMLASCLCDIQRDTLSQFLLTNVTFLTKLHLSDFDSNRMLRYLPSWDDYLEIFQSILQQPQQMLHQQWKYILELDTCLRDADKVGDIIRQEGLTSQCEKC</sequence>
<name>A0A819YEN3_9BILA</name>
<dbReference type="AlphaFoldDB" id="A0A819YEN3"/>
<evidence type="ECO:0000313" key="2">
    <source>
        <dbReference type="Proteomes" id="UP000663874"/>
    </source>
</evidence>
<reference evidence="1" key="1">
    <citation type="submission" date="2021-02" db="EMBL/GenBank/DDBJ databases">
        <authorList>
            <person name="Nowell W R."/>
        </authorList>
    </citation>
    <scope>NUCLEOTIDE SEQUENCE</scope>
</reference>
<comment type="caution">
    <text evidence="1">The sequence shown here is derived from an EMBL/GenBank/DDBJ whole genome shotgun (WGS) entry which is preliminary data.</text>
</comment>
<organism evidence="1 2">
    <name type="scientific">Rotaria sordida</name>
    <dbReference type="NCBI Taxonomy" id="392033"/>
    <lineage>
        <taxon>Eukaryota</taxon>
        <taxon>Metazoa</taxon>
        <taxon>Spiralia</taxon>
        <taxon>Gnathifera</taxon>
        <taxon>Rotifera</taxon>
        <taxon>Eurotatoria</taxon>
        <taxon>Bdelloidea</taxon>
        <taxon>Philodinida</taxon>
        <taxon>Philodinidae</taxon>
        <taxon>Rotaria</taxon>
    </lineage>
</organism>
<evidence type="ECO:0000313" key="1">
    <source>
        <dbReference type="EMBL" id="CAF4153841.1"/>
    </source>
</evidence>
<dbReference type="EMBL" id="CAJOBE010012716">
    <property type="protein sequence ID" value="CAF4153841.1"/>
    <property type="molecule type" value="Genomic_DNA"/>
</dbReference>